<dbReference type="STRING" id="1685382.AVJ23_19660"/>
<feature type="region of interest" description="Disordered" evidence="8">
    <location>
        <begin position="178"/>
        <end position="202"/>
    </location>
</feature>
<keyword evidence="7" id="KW-0472">Membrane</keyword>
<feature type="domain" description="Hedgehog/Intein (Hint)" evidence="9">
    <location>
        <begin position="788"/>
        <end position="926"/>
    </location>
</feature>
<dbReference type="InterPro" id="IPR018511">
    <property type="entry name" value="Hemolysin-typ_Ca-bd_CS"/>
</dbReference>
<gene>
    <name evidence="10" type="ORF">AVJ23_19660</name>
</gene>
<feature type="region of interest" description="Disordered" evidence="8">
    <location>
        <begin position="598"/>
        <end position="682"/>
    </location>
</feature>
<feature type="compositionally biased region" description="Basic and acidic residues" evidence="8">
    <location>
        <begin position="661"/>
        <end position="675"/>
    </location>
</feature>
<dbReference type="Proteomes" id="UP000054396">
    <property type="component" value="Unassembled WGS sequence"/>
</dbReference>
<feature type="region of interest" description="Disordered" evidence="8">
    <location>
        <begin position="429"/>
        <end position="456"/>
    </location>
</feature>
<dbReference type="PRINTS" id="PR01488">
    <property type="entry name" value="RTXTOXINA"/>
</dbReference>
<dbReference type="InterPro" id="IPR011049">
    <property type="entry name" value="Serralysin-like_metalloprot_C"/>
</dbReference>
<organism evidence="10 11">
    <name type="scientific">Pseudoponticoccus marisrubri</name>
    <dbReference type="NCBI Taxonomy" id="1685382"/>
    <lineage>
        <taxon>Bacteria</taxon>
        <taxon>Pseudomonadati</taxon>
        <taxon>Pseudomonadota</taxon>
        <taxon>Alphaproteobacteria</taxon>
        <taxon>Rhodobacterales</taxon>
        <taxon>Roseobacteraceae</taxon>
        <taxon>Pseudoponticoccus</taxon>
    </lineage>
</organism>
<dbReference type="Pfam" id="PF00353">
    <property type="entry name" value="HemolysinCabind"/>
    <property type="match status" value="7"/>
</dbReference>
<keyword evidence="6" id="KW-0843">Virulence</keyword>
<feature type="compositionally biased region" description="Gly residues" evidence="8">
    <location>
        <begin position="649"/>
        <end position="660"/>
    </location>
</feature>
<dbReference type="Gene3D" id="2.150.10.10">
    <property type="entry name" value="Serralysin-like metalloprotease, C-terminal"/>
    <property type="match status" value="5"/>
</dbReference>
<keyword evidence="3" id="KW-0964">Secreted</keyword>
<dbReference type="Pfam" id="PF13403">
    <property type="entry name" value="Hint_2"/>
    <property type="match status" value="1"/>
</dbReference>
<evidence type="ECO:0000256" key="8">
    <source>
        <dbReference type="SAM" id="MobiDB-lite"/>
    </source>
</evidence>
<feature type="compositionally biased region" description="Low complexity" evidence="8">
    <location>
        <begin position="445"/>
        <end position="456"/>
    </location>
</feature>
<evidence type="ECO:0000256" key="4">
    <source>
        <dbReference type="ARBA" id="ARBA00022656"/>
    </source>
</evidence>
<protein>
    <submittedName>
        <fullName evidence="10">Type I secretion protein</fullName>
    </submittedName>
</protein>
<reference evidence="10 11" key="1">
    <citation type="submission" date="2015-12" db="EMBL/GenBank/DDBJ databases">
        <authorList>
            <person name="Shamseldin A."/>
            <person name="Moawad H."/>
            <person name="Abd El-Rahim W.M."/>
            <person name="Sadowsky M.J."/>
        </authorList>
    </citation>
    <scope>NUCLEOTIDE SEQUENCE [LARGE SCALE GENOMIC DNA]</scope>
    <source>
        <strain evidence="10 11">SJ5A-1</strain>
    </source>
</reference>
<evidence type="ECO:0000256" key="2">
    <source>
        <dbReference type="ARBA" id="ARBA00004613"/>
    </source>
</evidence>
<comment type="subcellular location">
    <subcellularLocation>
        <location evidence="1">Membrane</location>
    </subcellularLocation>
    <subcellularLocation>
        <location evidence="2">Secreted</location>
    </subcellularLocation>
</comment>
<evidence type="ECO:0000313" key="10">
    <source>
        <dbReference type="EMBL" id="KUF09015.1"/>
    </source>
</evidence>
<dbReference type="InterPro" id="IPR028992">
    <property type="entry name" value="Hedgehog/Intein_dom"/>
</dbReference>
<evidence type="ECO:0000256" key="6">
    <source>
        <dbReference type="ARBA" id="ARBA00023026"/>
    </source>
</evidence>
<keyword evidence="11" id="KW-1185">Reference proteome</keyword>
<evidence type="ECO:0000259" key="9">
    <source>
        <dbReference type="Pfam" id="PF13403"/>
    </source>
</evidence>
<dbReference type="PROSITE" id="PS00330">
    <property type="entry name" value="HEMOLYSIN_CALCIUM"/>
    <property type="match status" value="8"/>
</dbReference>
<dbReference type="GO" id="GO:0090729">
    <property type="term" value="F:toxin activity"/>
    <property type="evidence" value="ECO:0007669"/>
    <property type="project" value="UniProtKB-KW"/>
</dbReference>
<dbReference type="GO" id="GO:0005509">
    <property type="term" value="F:calcium ion binding"/>
    <property type="evidence" value="ECO:0007669"/>
    <property type="project" value="InterPro"/>
</dbReference>
<dbReference type="InterPro" id="IPR036844">
    <property type="entry name" value="Hint_dom_sf"/>
</dbReference>
<dbReference type="InterPro" id="IPR003995">
    <property type="entry name" value="RTX_toxin_determinant-A"/>
</dbReference>
<dbReference type="InterPro" id="IPR001343">
    <property type="entry name" value="Hemolysn_Ca-bd"/>
</dbReference>
<proteinExistence type="predicted"/>
<dbReference type="SUPFAM" id="SSF51294">
    <property type="entry name" value="Hedgehog/intein (Hint) domain"/>
    <property type="match status" value="1"/>
</dbReference>
<dbReference type="GO" id="GO:0005576">
    <property type="term" value="C:extracellular region"/>
    <property type="evidence" value="ECO:0007669"/>
    <property type="project" value="UniProtKB-SubCell"/>
</dbReference>
<evidence type="ECO:0000256" key="7">
    <source>
        <dbReference type="ARBA" id="ARBA00023136"/>
    </source>
</evidence>
<comment type="caution">
    <text evidence="10">The sequence shown here is derived from an EMBL/GenBank/DDBJ whole genome shotgun (WGS) entry which is preliminary data.</text>
</comment>
<evidence type="ECO:0000256" key="3">
    <source>
        <dbReference type="ARBA" id="ARBA00022525"/>
    </source>
</evidence>
<dbReference type="PANTHER" id="PTHR38340:SF1">
    <property type="entry name" value="S-LAYER PROTEIN"/>
    <property type="match status" value="1"/>
</dbReference>
<dbReference type="OrthoDB" id="6305173at2"/>
<dbReference type="InterPro" id="IPR050557">
    <property type="entry name" value="RTX_toxin/Mannuronan_C5-epim"/>
</dbReference>
<dbReference type="GO" id="GO:0016020">
    <property type="term" value="C:membrane"/>
    <property type="evidence" value="ECO:0007669"/>
    <property type="project" value="UniProtKB-SubCell"/>
</dbReference>
<evidence type="ECO:0000256" key="1">
    <source>
        <dbReference type="ARBA" id="ARBA00004370"/>
    </source>
</evidence>
<accession>A0A0W7WEW5</accession>
<dbReference type="AlphaFoldDB" id="A0A0W7WEW5"/>
<dbReference type="RefSeq" id="WP_058863941.1">
    <property type="nucleotide sequence ID" value="NZ_LPXO01000018.1"/>
</dbReference>
<dbReference type="EMBL" id="LPXO01000018">
    <property type="protein sequence ID" value="KUF09015.1"/>
    <property type="molecule type" value="Genomic_DNA"/>
</dbReference>
<sequence>MPVYTVDFYDFNPQGTIPTFGSFVWTGPGTYGGSATITDNEAGTGGLTLDDDSAGGERAFGDATTAAGSSFGVNMDAELAWTVLDSVTGESFQVVQLQVEGGGASGFYTLSEQPLVPGRSYQVQSYDSNPNASGGDIAFTYADFQPTGGDGVIDGTGRADVIDPDYLDAEGEGVDLSPLGPDDSIAAGAGDDTVTAGQGSDTVDAGDGADLVYGDYGSYSAAPATGELNWTQQGGNGTDLSAGFTQDTGEIDVTLAFVNDGNNAPLFEVDTQGQYVAPGEDYSSNSALYMFGNGDGATSTTVMSFAASSGASVEDEVQNVSFRVNDVDWGSGNHTDIFTVNAYDADGNPVAVSLTPGGGDTVSGNTVTAETLAEAPTSAGGSVLVEVAGPVAEIEVVYANLQGGTQAIWLTDVQFEAVRVANGDDSLLGGAGDDTLFGQEGADTLDGGADNDSLDGGAGADSLLGAGGADTLTGGDGADVLEGGDGADTLSGDAGADILFGGTGDDTLEGGAGADSLSGGAGMDYASYAGSDAGVTIDLETNSFSGGHATGDVDSGGIDGLIGSDFADSLTGYDAEGPGWTNIFYGGLGADTLDGRAGDDQLFGEEGADSLIGGDGDDLLDGGTGADTLEGGTGNDELTGGAGTDLLTGGSGSDAISGGGGDDRIDGGAEADKVDGGAGDDVIRGGTGADALSGGAGNDTIYAAQGDTINGGAGDDVITLVDLAEAGSGAIFIEGLTTGQSGGDRLDLNGLADRTTLNITSNAGGELTGTVQMLDGTLVNFSNIDSVICFTPGTRILTEADYRPIETLRPGDRLVTRDDGLQPLRWIGRSTVPARGSLAPIRIAPQVLPGAMAPLLVSPQHRLLIEGYRPQLLLGESEVFAAASHMVDGCDITREPHAKMGYIHLLLDRHQVIFAEGVATESFFVGDHALHAMATDAREDLFRHMPGLRADPSRYGETARTCLARHEVQALMAPPTPVAAAA</sequence>
<feature type="compositionally biased region" description="Low complexity" evidence="8">
    <location>
        <begin position="186"/>
        <end position="199"/>
    </location>
</feature>
<keyword evidence="5" id="KW-0677">Repeat</keyword>
<keyword evidence="4" id="KW-0800">Toxin</keyword>
<dbReference type="PRINTS" id="PR00313">
    <property type="entry name" value="CABNDNGRPT"/>
</dbReference>
<evidence type="ECO:0000256" key="5">
    <source>
        <dbReference type="ARBA" id="ARBA00022737"/>
    </source>
</evidence>
<dbReference type="SUPFAM" id="SSF51120">
    <property type="entry name" value="beta-Roll"/>
    <property type="match status" value="4"/>
</dbReference>
<evidence type="ECO:0000313" key="11">
    <source>
        <dbReference type="Proteomes" id="UP000054396"/>
    </source>
</evidence>
<name>A0A0W7WEW5_9RHOB</name>
<dbReference type="PANTHER" id="PTHR38340">
    <property type="entry name" value="S-LAYER PROTEIN"/>
    <property type="match status" value="1"/>
</dbReference>